<organism evidence="20 21">
    <name type="scientific">Jimgerdemannia flammicorona</name>
    <dbReference type="NCBI Taxonomy" id="994334"/>
    <lineage>
        <taxon>Eukaryota</taxon>
        <taxon>Fungi</taxon>
        <taxon>Fungi incertae sedis</taxon>
        <taxon>Mucoromycota</taxon>
        <taxon>Mucoromycotina</taxon>
        <taxon>Endogonomycetes</taxon>
        <taxon>Endogonales</taxon>
        <taxon>Endogonaceae</taxon>
        <taxon>Jimgerdemannia</taxon>
    </lineage>
</organism>
<dbReference type="Gene3D" id="3.40.50.1010">
    <property type="entry name" value="5'-nuclease"/>
    <property type="match status" value="1"/>
</dbReference>
<keyword evidence="14" id="KW-0460">Magnesium</keyword>
<comment type="catalytic activity">
    <reaction evidence="1">
        <text>Exonucleolytic cleavage in the 3'- to 5'-direction to yield nucleoside 5'-phosphates.</text>
        <dbReference type="EC" id="3.1.13.1"/>
    </reaction>
</comment>
<dbReference type="GO" id="GO:0006364">
    <property type="term" value="P:rRNA processing"/>
    <property type="evidence" value="ECO:0007669"/>
    <property type="project" value="UniProtKB-KW"/>
</dbReference>
<dbReference type="Pfam" id="PF17216">
    <property type="entry name" value="Rrp44_CSD1"/>
    <property type="match status" value="1"/>
</dbReference>
<evidence type="ECO:0000256" key="17">
    <source>
        <dbReference type="ARBA" id="ARBA00077930"/>
    </source>
</evidence>
<evidence type="ECO:0000256" key="16">
    <source>
        <dbReference type="ARBA" id="ARBA00023242"/>
    </source>
</evidence>
<evidence type="ECO:0000256" key="4">
    <source>
        <dbReference type="ARBA" id="ARBA00004496"/>
    </source>
</evidence>
<dbReference type="GO" id="GO:0008859">
    <property type="term" value="F:exoribonuclease II activity"/>
    <property type="evidence" value="ECO:0007669"/>
    <property type="project" value="UniProtKB-EC"/>
</dbReference>
<dbReference type="GO" id="GO:0000956">
    <property type="term" value="P:nuclear-transcribed mRNA catabolic process"/>
    <property type="evidence" value="ECO:0007669"/>
    <property type="project" value="UniProtKB-ARBA"/>
</dbReference>
<keyword evidence="21" id="KW-1185">Reference proteome</keyword>
<dbReference type="InterPro" id="IPR033771">
    <property type="entry name" value="Rrp44_CSD1"/>
</dbReference>
<keyword evidence="15" id="KW-0694">RNA-binding</keyword>
<keyword evidence="16" id="KW-0539">Nucleus</keyword>
<dbReference type="GO" id="GO:0003723">
    <property type="term" value="F:RNA binding"/>
    <property type="evidence" value="ECO:0007669"/>
    <property type="project" value="UniProtKB-KW"/>
</dbReference>
<accession>A0A433QUQ1</accession>
<dbReference type="PANTHER" id="PTHR23355">
    <property type="entry name" value="RIBONUCLEASE"/>
    <property type="match status" value="1"/>
</dbReference>
<keyword evidence="11" id="KW-0378">Hydrolase</keyword>
<evidence type="ECO:0000256" key="5">
    <source>
        <dbReference type="ARBA" id="ARBA00005785"/>
    </source>
</evidence>
<dbReference type="Pfam" id="PF17215">
    <property type="entry name" value="Rrp44_S1"/>
    <property type="match status" value="1"/>
</dbReference>
<evidence type="ECO:0000256" key="9">
    <source>
        <dbReference type="ARBA" id="ARBA00022552"/>
    </source>
</evidence>
<evidence type="ECO:0000256" key="10">
    <source>
        <dbReference type="ARBA" id="ARBA00022722"/>
    </source>
</evidence>
<evidence type="ECO:0000256" key="7">
    <source>
        <dbReference type="ARBA" id="ARBA00016366"/>
    </source>
</evidence>
<dbReference type="CDD" id="cd09862">
    <property type="entry name" value="PIN_Rrp44-like"/>
    <property type="match status" value="1"/>
</dbReference>
<dbReference type="FunFam" id="2.40.50.700:FF:000001">
    <property type="entry name" value="Exosome complex exonuclease exoribonuclease (Rrp44)"/>
    <property type="match status" value="1"/>
</dbReference>
<evidence type="ECO:0000313" key="20">
    <source>
        <dbReference type="EMBL" id="RUS33523.1"/>
    </source>
</evidence>
<evidence type="ECO:0000256" key="13">
    <source>
        <dbReference type="ARBA" id="ARBA00022839"/>
    </source>
</evidence>
<dbReference type="InterPro" id="IPR033770">
    <property type="entry name" value="RRP44_S1"/>
</dbReference>
<evidence type="ECO:0000256" key="8">
    <source>
        <dbReference type="ARBA" id="ARBA00022490"/>
    </source>
</evidence>
<dbReference type="SMART" id="SM00955">
    <property type="entry name" value="RNB"/>
    <property type="match status" value="1"/>
</dbReference>
<evidence type="ECO:0000256" key="18">
    <source>
        <dbReference type="RuleBase" id="RU003901"/>
    </source>
</evidence>
<evidence type="ECO:0000259" key="19">
    <source>
        <dbReference type="SMART" id="SM00955"/>
    </source>
</evidence>
<comment type="cofactor">
    <cofactor evidence="2">
        <name>Mg(2+)</name>
        <dbReference type="ChEBI" id="CHEBI:18420"/>
    </cofactor>
</comment>
<sequence length="1059" mass="119836">MTMNRTENSFFRKTRKNAIVKQVREHYIRPDIPCLSELCSRTPPCHLRVVADSTLLSAEATHYLIPDLSVVSRYLEILEQEELSNLVIAQTIMASLEQHDRLRTYRRLRQVTSDPRRRSVFFYNEIFSETYVARLPNEGQKEREWRALCRVAAWYHHHLNGLLPILLLSENFTQSDLTSQESSVGIVVCSVKQYLDRFWPGCAVLHELMGSLKDAVFEEDLTLERIRMTGKVGELLKKSNVGEPGYEEYKAADELEAGVKSGRYFQGVLRVSPSNRDQAYINGGSKIGGDILIIGNRHRNRAVHGDVVVVELLSENSWTVPANSMSYDLDMAKAAEEVGEQLARQSSEIRPTGRVLGVITRNWRSYVATVQEDAIDQGGNVLLTIPLDPIIPKIRVRYGDVRAISRQRIVVRIDSWPTTSQYPNGHYVRSLGPIHQLDTEISAILVEHEISVSQATQGFSEASLREMPEDTQQNPWKPDPTELKRRRDLRETHTVFSIDPPNCQDIDDALSVRDLNDGTVELGVHIADVSYFVKENTQTDLEARARGTTVYLADRRFDMLPAVLSERICSLRGNVDRFAVSIMWTLDQSYNILSTWFGRTVIRSACEMEYEQAQKLLNGAKSVEGLDQSLAQKLRQPILRLAEVLHVFKARRSAKGALELESSEVKFRMEEGQGINDIIPKDPKEIHKIVEEAMILANSSVAERIYQSYKDSALLRRHPLPVRDHFKMLEKAAASRGLSIDYSTNKSLADSLASCAQQYQNDREFIRLIKTMATMAMSEAGYISTGAFNIDQYHHYGLALDFYTHFTSPIRRYADLVVHRQLMACINGSRAATPEISLESRHTSLFLHNAKLSDLCDHLNRKTRASKLAQRSQQGPIIENGVISEIRANGFLVFVPRFGIKGPVYLKDKDGNPVVPTSLLSGNQEEDSTYISNCTLSISPPTTISVQIHGSPLPIIFGLFDKVRISLKLHMSHAHRHSVYMTLIGLHQSEPAIKKTIGERQLLPEITEGERHRLQRFTIENVAESGLDTFVFRQTEVDNSAYGLLEKFRRMAIIELGNG</sequence>
<dbReference type="Gene3D" id="2.40.50.690">
    <property type="match status" value="1"/>
</dbReference>
<dbReference type="Proteomes" id="UP000274822">
    <property type="component" value="Unassembled WGS sequence"/>
</dbReference>
<dbReference type="EMBL" id="RBNJ01001123">
    <property type="protein sequence ID" value="RUS33523.1"/>
    <property type="molecule type" value="Genomic_DNA"/>
</dbReference>
<comment type="caution">
    <text evidence="20">The sequence shown here is derived from an EMBL/GenBank/DDBJ whole genome shotgun (WGS) entry which is preliminary data.</text>
</comment>
<comment type="subcellular location">
    <subcellularLocation>
        <location evidence="4">Cytoplasm</location>
    </subcellularLocation>
    <subcellularLocation>
        <location evidence="3">Nucleus</location>
    </subcellularLocation>
</comment>
<evidence type="ECO:0000256" key="1">
    <source>
        <dbReference type="ARBA" id="ARBA00001849"/>
    </source>
</evidence>
<dbReference type="PROSITE" id="PS01175">
    <property type="entry name" value="RIBONUCLEASE_II"/>
    <property type="match status" value="1"/>
</dbReference>
<dbReference type="GO" id="GO:0000177">
    <property type="term" value="C:cytoplasmic exosome (RNase complex)"/>
    <property type="evidence" value="ECO:0007669"/>
    <property type="project" value="TreeGrafter"/>
</dbReference>
<evidence type="ECO:0000256" key="12">
    <source>
        <dbReference type="ARBA" id="ARBA00022835"/>
    </source>
</evidence>
<proteinExistence type="inferred from homology"/>
<keyword evidence="9" id="KW-0698">rRNA processing</keyword>
<dbReference type="Gene3D" id="2.40.50.140">
    <property type="entry name" value="Nucleic acid-binding proteins"/>
    <property type="match status" value="1"/>
</dbReference>
<dbReference type="PANTHER" id="PTHR23355:SF30">
    <property type="entry name" value="DIS3-LIKE EXONUCLEASE 1"/>
    <property type="match status" value="1"/>
</dbReference>
<protein>
    <recommendedName>
        <fullName evidence="7">DIS3-like exonuclease 1</fullName>
        <ecNumber evidence="6">3.1.13.1</ecNumber>
    </recommendedName>
    <alternativeName>
        <fullName evidence="17">Ribosomal RNA-processing protein 44</fullName>
    </alternativeName>
</protein>
<keyword evidence="10" id="KW-0540">Nuclease</keyword>
<evidence type="ECO:0000256" key="11">
    <source>
        <dbReference type="ARBA" id="ARBA00022801"/>
    </source>
</evidence>
<evidence type="ECO:0000256" key="15">
    <source>
        <dbReference type="ARBA" id="ARBA00022884"/>
    </source>
</evidence>
<evidence type="ECO:0000256" key="3">
    <source>
        <dbReference type="ARBA" id="ARBA00004123"/>
    </source>
</evidence>
<dbReference type="GO" id="GO:0019899">
    <property type="term" value="F:enzyme binding"/>
    <property type="evidence" value="ECO:0007669"/>
    <property type="project" value="UniProtKB-ARBA"/>
</dbReference>
<dbReference type="GO" id="GO:0016075">
    <property type="term" value="P:rRNA catabolic process"/>
    <property type="evidence" value="ECO:0007669"/>
    <property type="project" value="TreeGrafter"/>
</dbReference>
<reference evidence="20 21" key="1">
    <citation type="journal article" date="2018" name="New Phytol.">
        <title>Phylogenomics of Endogonaceae and evolution of mycorrhizas within Mucoromycota.</title>
        <authorList>
            <person name="Chang Y."/>
            <person name="Desiro A."/>
            <person name="Na H."/>
            <person name="Sandor L."/>
            <person name="Lipzen A."/>
            <person name="Clum A."/>
            <person name="Barry K."/>
            <person name="Grigoriev I.V."/>
            <person name="Martin F.M."/>
            <person name="Stajich J.E."/>
            <person name="Smith M.E."/>
            <person name="Bonito G."/>
            <person name="Spatafora J.W."/>
        </authorList>
    </citation>
    <scope>NUCLEOTIDE SEQUENCE [LARGE SCALE GENOMIC DNA]</scope>
    <source>
        <strain evidence="20 21">AD002</strain>
    </source>
</reference>
<dbReference type="Pfam" id="PF17849">
    <property type="entry name" value="OB_Dis3"/>
    <property type="match status" value="1"/>
</dbReference>
<dbReference type="FunFam" id="3.40.50.1010:FF:000021">
    <property type="entry name" value="DIS3-like exonuclease 1 isoform X1"/>
    <property type="match status" value="1"/>
</dbReference>
<name>A0A433QUQ1_9FUNG</name>
<dbReference type="InterPro" id="IPR022966">
    <property type="entry name" value="RNase_II/R_CS"/>
</dbReference>
<gene>
    <name evidence="20" type="ORF">BC938DRAFT_471221</name>
</gene>
<keyword evidence="12" id="KW-0271">Exosome</keyword>
<dbReference type="InterPro" id="IPR001900">
    <property type="entry name" value="RNase_II/R"/>
</dbReference>
<evidence type="ECO:0000256" key="14">
    <source>
        <dbReference type="ARBA" id="ARBA00022842"/>
    </source>
</evidence>
<dbReference type="InterPro" id="IPR050180">
    <property type="entry name" value="RNR_Ribonuclease"/>
</dbReference>
<feature type="domain" description="RNB" evidence="19">
    <location>
        <begin position="486"/>
        <end position="828"/>
    </location>
</feature>
<comment type="similarity">
    <text evidence="5 18">Belongs to the RNR ribonuclease family.</text>
</comment>
<dbReference type="Pfam" id="PF00773">
    <property type="entry name" value="RNB"/>
    <property type="match status" value="1"/>
</dbReference>
<dbReference type="EC" id="3.1.13.1" evidence="6"/>
<dbReference type="GO" id="GO:0000176">
    <property type="term" value="C:nuclear exosome (RNase complex)"/>
    <property type="evidence" value="ECO:0007669"/>
    <property type="project" value="UniProtKB-ARBA"/>
</dbReference>
<keyword evidence="8" id="KW-0963">Cytoplasm</keyword>
<dbReference type="Gene3D" id="2.40.50.700">
    <property type="match status" value="1"/>
</dbReference>
<dbReference type="InterPro" id="IPR012340">
    <property type="entry name" value="NA-bd_OB-fold"/>
</dbReference>
<dbReference type="AlphaFoldDB" id="A0A433QUQ1"/>
<keyword evidence="13" id="KW-0269">Exonuclease</keyword>
<evidence type="ECO:0000256" key="6">
    <source>
        <dbReference type="ARBA" id="ARBA00012163"/>
    </source>
</evidence>
<dbReference type="SUPFAM" id="SSF50249">
    <property type="entry name" value="Nucleic acid-binding proteins"/>
    <property type="match status" value="3"/>
</dbReference>
<evidence type="ECO:0000256" key="2">
    <source>
        <dbReference type="ARBA" id="ARBA00001946"/>
    </source>
</evidence>
<evidence type="ECO:0000313" key="21">
    <source>
        <dbReference type="Proteomes" id="UP000274822"/>
    </source>
</evidence>
<dbReference type="InterPro" id="IPR041505">
    <property type="entry name" value="Dis3_CSD2"/>
</dbReference>